<dbReference type="Pfam" id="PF02020">
    <property type="entry name" value="W2"/>
    <property type="match status" value="1"/>
</dbReference>
<evidence type="ECO:0000313" key="9">
    <source>
        <dbReference type="EMBL" id="CAF4204700.1"/>
    </source>
</evidence>
<dbReference type="GO" id="GO:0005525">
    <property type="term" value="F:GTP binding"/>
    <property type="evidence" value="ECO:0007669"/>
    <property type="project" value="UniProtKB-KW"/>
</dbReference>
<feature type="compositionally biased region" description="Basic and acidic residues" evidence="7">
    <location>
        <begin position="181"/>
        <end position="198"/>
    </location>
</feature>
<gene>
    <name evidence="9" type="ORF">HFQ381_LOCUS7693</name>
    <name evidence="11" type="ORF">TOA249_LOCUS9991</name>
    <name evidence="10" type="ORF">TSG867_LOCUS9539</name>
</gene>
<evidence type="ECO:0000256" key="4">
    <source>
        <dbReference type="ARBA" id="ARBA00022741"/>
    </source>
</evidence>
<evidence type="ECO:0000256" key="5">
    <source>
        <dbReference type="ARBA" id="ARBA00022917"/>
    </source>
</evidence>
<dbReference type="GO" id="GO:0005829">
    <property type="term" value="C:cytosol"/>
    <property type="evidence" value="ECO:0007669"/>
    <property type="project" value="TreeGrafter"/>
</dbReference>
<dbReference type="AlphaFoldDB" id="A0A821B8F1"/>
<keyword evidence="6" id="KW-0342">GTP-binding</keyword>
<feature type="region of interest" description="Disordered" evidence="7">
    <location>
        <begin position="180"/>
        <end position="249"/>
    </location>
</feature>
<accession>A0A821B8F1</accession>
<evidence type="ECO:0000256" key="3">
    <source>
        <dbReference type="ARBA" id="ARBA00022540"/>
    </source>
</evidence>
<reference evidence="11" key="1">
    <citation type="submission" date="2021-02" db="EMBL/GenBank/DDBJ databases">
        <authorList>
            <person name="Nowell W R."/>
        </authorList>
    </citation>
    <scope>NUCLEOTIDE SEQUENCE</scope>
</reference>
<dbReference type="SMART" id="SM00653">
    <property type="entry name" value="eIF2B_5"/>
    <property type="match status" value="1"/>
</dbReference>
<dbReference type="PANTHER" id="PTHR23001:SF7">
    <property type="entry name" value="EUKARYOTIC TRANSLATION INITIATION FACTOR 5"/>
    <property type="match status" value="1"/>
</dbReference>
<evidence type="ECO:0000256" key="7">
    <source>
        <dbReference type="SAM" id="MobiDB-lite"/>
    </source>
</evidence>
<dbReference type="GO" id="GO:0005092">
    <property type="term" value="F:GDP-dissociation inhibitor activity"/>
    <property type="evidence" value="ECO:0007669"/>
    <property type="project" value="TreeGrafter"/>
</dbReference>
<dbReference type="SUPFAM" id="SSF100966">
    <property type="entry name" value="Translation initiation factor 2 beta, aIF2beta, N-terminal domain"/>
    <property type="match status" value="1"/>
</dbReference>
<dbReference type="GO" id="GO:0071074">
    <property type="term" value="F:eukaryotic initiation factor eIF2 binding"/>
    <property type="evidence" value="ECO:0007669"/>
    <property type="project" value="TreeGrafter"/>
</dbReference>
<dbReference type="InterPro" id="IPR002735">
    <property type="entry name" value="Transl_init_fac_IF2/IF5_dom"/>
</dbReference>
<dbReference type="Proteomes" id="UP000663862">
    <property type="component" value="Unassembled WGS sequence"/>
</dbReference>
<feature type="region of interest" description="Disordered" evidence="7">
    <location>
        <begin position="429"/>
        <end position="471"/>
    </location>
</feature>
<dbReference type="Proteomes" id="UP000663851">
    <property type="component" value="Unassembled WGS sequence"/>
</dbReference>
<dbReference type="SUPFAM" id="SSF48371">
    <property type="entry name" value="ARM repeat"/>
    <property type="match status" value="1"/>
</dbReference>
<evidence type="ECO:0000313" key="12">
    <source>
        <dbReference type="Proteomes" id="UP000663838"/>
    </source>
</evidence>
<dbReference type="PROSITE" id="PS51363">
    <property type="entry name" value="W2"/>
    <property type="match status" value="1"/>
</dbReference>
<dbReference type="InterPro" id="IPR016024">
    <property type="entry name" value="ARM-type_fold"/>
</dbReference>
<protein>
    <recommendedName>
        <fullName evidence="2">Eukaryotic translation initiation factor 5</fullName>
    </recommendedName>
</protein>
<proteinExistence type="inferred from homology"/>
<dbReference type="PANTHER" id="PTHR23001">
    <property type="entry name" value="EUKARYOTIC TRANSLATION INITIATION FACTOR"/>
    <property type="match status" value="1"/>
</dbReference>
<dbReference type="Gene3D" id="3.30.30.170">
    <property type="match status" value="1"/>
</dbReference>
<keyword evidence="3" id="KW-0396">Initiation factor</keyword>
<dbReference type="SMART" id="SM00515">
    <property type="entry name" value="eIF5C"/>
    <property type="match status" value="1"/>
</dbReference>
<feature type="compositionally biased region" description="Acidic residues" evidence="7">
    <location>
        <begin position="432"/>
        <end position="442"/>
    </location>
</feature>
<dbReference type="CDD" id="cd11561">
    <property type="entry name" value="W2_eIF5"/>
    <property type="match status" value="1"/>
</dbReference>
<comment type="similarity">
    <text evidence="1">Belongs to the eIF-2-beta/eIF-5 family.</text>
</comment>
<keyword evidence="4" id="KW-0547">Nucleotide-binding</keyword>
<dbReference type="GO" id="GO:0001732">
    <property type="term" value="P:formation of cytoplasmic translation initiation complex"/>
    <property type="evidence" value="ECO:0007669"/>
    <property type="project" value="TreeGrafter"/>
</dbReference>
<keyword evidence="5" id="KW-0648">Protein biosynthesis</keyword>
<dbReference type="EMBL" id="CAJOBQ010000420">
    <property type="protein sequence ID" value="CAF4350990.1"/>
    <property type="molecule type" value="Genomic_DNA"/>
</dbReference>
<dbReference type="InterPro" id="IPR016189">
    <property type="entry name" value="Transl_init_fac_IF2/IF5_N"/>
</dbReference>
<evidence type="ECO:0000256" key="2">
    <source>
        <dbReference type="ARBA" id="ARBA00018059"/>
    </source>
</evidence>
<feature type="compositionally biased region" description="Acidic residues" evidence="7">
    <location>
        <begin position="236"/>
        <end position="249"/>
    </location>
</feature>
<evidence type="ECO:0000313" key="10">
    <source>
        <dbReference type="EMBL" id="CAF4350990.1"/>
    </source>
</evidence>
<dbReference type="Gene3D" id="1.25.40.180">
    <property type="match status" value="1"/>
</dbReference>
<name>A0A821B8F1_9BILA</name>
<evidence type="ECO:0000313" key="11">
    <source>
        <dbReference type="EMBL" id="CAF4591796.1"/>
    </source>
</evidence>
<feature type="domain" description="W2" evidence="8">
    <location>
        <begin position="271"/>
        <end position="437"/>
    </location>
</feature>
<evidence type="ECO:0000259" key="8">
    <source>
        <dbReference type="PROSITE" id="PS51363"/>
    </source>
</evidence>
<organism evidence="11 12">
    <name type="scientific">Rotaria socialis</name>
    <dbReference type="NCBI Taxonomy" id="392032"/>
    <lineage>
        <taxon>Eukaryota</taxon>
        <taxon>Metazoa</taxon>
        <taxon>Spiralia</taxon>
        <taxon>Gnathifera</taxon>
        <taxon>Rotifera</taxon>
        <taxon>Eurotatoria</taxon>
        <taxon>Bdelloidea</taxon>
        <taxon>Philodinida</taxon>
        <taxon>Philodinidae</taxon>
        <taxon>Rotaria</taxon>
    </lineage>
</organism>
<dbReference type="InterPro" id="IPR003307">
    <property type="entry name" value="W2_domain"/>
</dbReference>
<feature type="compositionally biased region" description="Polar residues" evidence="7">
    <location>
        <begin position="204"/>
        <end position="222"/>
    </location>
</feature>
<dbReference type="FunFam" id="3.30.30.170:FF:000002">
    <property type="entry name" value="Eukaryotic translation initiation factor 5"/>
    <property type="match status" value="1"/>
</dbReference>
<dbReference type="GO" id="GO:0003743">
    <property type="term" value="F:translation initiation factor activity"/>
    <property type="evidence" value="ECO:0007669"/>
    <property type="project" value="UniProtKB-KW"/>
</dbReference>
<feature type="compositionally biased region" description="Basic and acidic residues" evidence="7">
    <location>
        <begin position="462"/>
        <end position="471"/>
    </location>
</feature>
<evidence type="ECO:0000256" key="6">
    <source>
        <dbReference type="ARBA" id="ARBA00023134"/>
    </source>
</evidence>
<dbReference type="InterPro" id="IPR045196">
    <property type="entry name" value="IF2/IF5"/>
</dbReference>
<dbReference type="EMBL" id="CAJOBO010000370">
    <property type="protein sequence ID" value="CAF4204700.1"/>
    <property type="molecule type" value="Genomic_DNA"/>
</dbReference>
<sequence>MAMINVNRQTNDMFYRYKMPKLAAKVEGTGNGIKTVLVNVTAIAKALNRPPTYVTKFFGCELGAQVQMNAKEDRYIVNGAHDCEKLQNLLDGFIKRFVLCPKCDNPETRLITHNFASSTKQKYVIGDTHNRDEFDIYPKRMMSVRKRNGGEINQVCAACGYSGIIIMASHKLTTYIAKNPPDAEAKGETAPEIKTKDRSKSKKNANSAGGTTRDSDEGSPTESNGKTNGTSKNGGGDDDDEDDEDWGDDTTADIAELNHQIKGMIQTDDLDKPLAERCDQYGRLVEKKKTDQKLNDIETVRDLLAEAERLEIMEQAPFIVGQCVFTENILKDIDDYKLLFTKLCTKNAKGQKYLLHAIEALIGEHEEIRKKIFNKKTMSKILLKFYDEDIIEEDTFYTWHEKASKRFTDKNTAKEIREMANEFVQWLRTAEESSDEEDDDDDNKLPEPQISFTHTAGSGIEVKVEPVNKPPVENKIEYNGEIIDVDNI</sequence>
<comment type="caution">
    <text evidence="11">The sequence shown here is derived from an EMBL/GenBank/DDBJ whole genome shotgun (WGS) entry which is preliminary data.</text>
</comment>
<dbReference type="Proteomes" id="UP000663838">
    <property type="component" value="Unassembled WGS sequence"/>
</dbReference>
<evidence type="ECO:0000256" key="1">
    <source>
        <dbReference type="ARBA" id="ARBA00010397"/>
    </source>
</evidence>
<dbReference type="EMBL" id="CAJOBS010000507">
    <property type="protein sequence ID" value="CAF4591796.1"/>
    <property type="molecule type" value="Genomic_DNA"/>
</dbReference>
<dbReference type="Gene3D" id="2.20.25.350">
    <property type="match status" value="1"/>
</dbReference>
<dbReference type="Pfam" id="PF01873">
    <property type="entry name" value="eIF-5_eIF-2B"/>
    <property type="match status" value="1"/>
</dbReference>